<evidence type="ECO:0000313" key="7">
    <source>
        <dbReference type="Proteomes" id="UP000001876"/>
    </source>
</evidence>
<dbReference type="Pfam" id="PF08241">
    <property type="entry name" value="Methyltransf_11"/>
    <property type="match status" value="1"/>
</dbReference>
<feature type="region of interest" description="Disordered" evidence="4">
    <location>
        <begin position="19"/>
        <end position="64"/>
    </location>
</feature>
<feature type="compositionally biased region" description="Low complexity" evidence="4">
    <location>
        <begin position="54"/>
        <end position="64"/>
    </location>
</feature>
<proteinExistence type="inferred from homology"/>
<dbReference type="InterPro" id="IPR029063">
    <property type="entry name" value="SAM-dependent_MTases_sf"/>
</dbReference>
<dbReference type="AlphaFoldDB" id="C1N3S5"/>
<dbReference type="KEGG" id="mpp:MICPUCDRAFT_52281"/>
<keyword evidence="7" id="KW-1185">Reference proteome</keyword>
<reference evidence="6 7" key="1">
    <citation type="journal article" date="2009" name="Science">
        <title>Green evolution and dynamic adaptations revealed by genomes of the marine picoeukaryotes Micromonas.</title>
        <authorList>
            <person name="Worden A.Z."/>
            <person name="Lee J.H."/>
            <person name="Mock T."/>
            <person name="Rouze P."/>
            <person name="Simmons M.P."/>
            <person name="Aerts A.L."/>
            <person name="Allen A.E."/>
            <person name="Cuvelier M.L."/>
            <person name="Derelle E."/>
            <person name="Everett M.V."/>
            <person name="Foulon E."/>
            <person name="Grimwood J."/>
            <person name="Gundlach H."/>
            <person name="Henrissat B."/>
            <person name="Napoli C."/>
            <person name="McDonald S.M."/>
            <person name="Parker M.S."/>
            <person name="Rombauts S."/>
            <person name="Salamov A."/>
            <person name="Von Dassow P."/>
            <person name="Badger J.H."/>
            <person name="Coutinho P.M."/>
            <person name="Demir E."/>
            <person name="Dubchak I."/>
            <person name="Gentemann C."/>
            <person name="Eikrem W."/>
            <person name="Gready J.E."/>
            <person name="John U."/>
            <person name="Lanier W."/>
            <person name="Lindquist E.A."/>
            <person name="Lucas S."/>
            <person name="Mayer K.F."/>
            <person name="Moreau H."/>
            <person name="Not F."/>
            <person name="Otillar R."/>
            <person name="Panaud O."/>
            <person name="Pangilinan J."/>
            <person name="Paulsen I."/>
            <person name="Piegu B."/>
            <person name="Poliakov A."/>
            <person name="Robbens S."/>
            <person name="Schmutz J."/>
            <person name="Toulza E."/>
            <person name="Wyss T."/>
            <person name="Zelensky A."/>
            <person name="Zhou K."/>
            <person name="Armbrust E.V."/>
            <person name="Bhattacharya D."/>
            <person name="Goodenough U.W."/>
            <person name="Van de Peer Y."/>
            <person name="Grigoriev I.V."/>
        </authorList>
    </citation>
    <scope>NUCLEOTIDE SEQUENCE [LARGE SCALE GENOMIC DNA]</scope>
    <source>
        <strain evidence="6 7">CCMP1545</strain>
    </source>
</reference>
<feature type="compositionally biased region" description="Basic and acidic residues" evidence="4">
    <location>
        <begin position="19"/>
        <end position="29"/>
    </location>
</feature>
<gene>
    <name evidence="6" type="ORF">MICPUCDRAFT_52281</name>
</gene>
<feature type="region of interest" description="Disordered" evidence="4">
    <location>
        <begin position="164"/>
        <end position="211"/>
    </location>
</feature>
<evidence type="ECO:0000259" key="5">
    <source>
        <dbReference type="Pfam" id="PF08241"/>
    </source>
</evidence>
<feature type="domain" description="Methyltransferase type 11" evidence="5">
    <location>
        <begin position="213"/>
        <end position="279"/>
    </location>
</feature>
<comment type="similarity">
    <text evidence="1">Belongs to the methyltransferase superfamily.</text>
</comment>
<dbReference type="CDD" id="cd02440">
    <property type="entry name" value="AdoMet_MTases"/>
    <property type="match status" value="1"/>
</dbReference>
<dbReference type="Gene3D" id="3.40.50.150">
    <property type="entry name" value="Vaccinia Virus protein VP39"/>
    <property type="match status" value="1"/>
</dbReference>
<dbReference type="GO" id="GO:0008757">
    <property type="term" value="F:S-adenosylmethionine-dependent methyltransferase activity"/>
    <property type="evidence" value="ECO:0007669"/>
    <property type="project" value="InterPro"/>
</dbReference>
<evidence type="ECO:0000256" key="3">
    <source>
        <dbReference type="ARBA" id="ARBA00022679"/>
    </source>
</evidence>
<dbReference type="RefSeq" id="XP_003062425.1">
    <property type="nucleotide sequence ID" value="XM_003062379.1"/>
</dbReference>
<keyword evidence="3" id="KW-0808">Transferase</keyword>
<feature type="compositionally biased region" description="Acidic residues" evidence="4">
    <location>
        <begin position="176"/>
        <end position="187"/>
    </location>
</feature>
<dbReference type="SUPFAM" id="SSF53335">
    <property type="entry name" value="S-adenosyl-L-methionine-dependent methyltransferases"/>
    <property type="match status" value="1"/>
</dbReference>
<protein>
    <submittedName>
        <fullName evidence="6">Predicted protein</fullName>
    </submittedName>
</protein>
<dbReference type="eggNOG" id="KOG2352">
    <property type="taxonomic scope" value="Eukaryota"/>
</dbReference>
<dbReference type="Proteomes" id="UP000001876">
    <property type="component" value="Unassembled WGS sequence"/>
</dbReference>
<dbReference type="InterPro" id="IPR013216">
    <property type="entry name" value="Methyltransf_11"/>
</dbReference>
<dbReference type="OrthoDB" id="411785at2759"/>
<sequence length="339" mass="36534">MSKLDAFLAKLAAKKRLLDREERRDRGEDVSDSDSDASDDAASNHPSGGRAVVAPTSDASSSSASIYGSKAYWDARYATGCVIGANSTRGEVSNEWYVGYDAIAALLSSVGVEKTSSILLLGCGTSTLGEDLADDGFVAVTAVDYSENCIDVMRETSSRNQARWRADAVAAAGVEPDSDDDDDDGDDGGERRAREDDEDDENADPRPLSVATRRPVRYDVVDVTDMDAYGDGAFDVVLDKATLDTMCQLDDDPETEGSRARRMLRESCRVLRPGGTYVCVTYGDAEDRRGLLLDETLEWDVTPPTAAEVEEDVTGGGGGLGRIIRKNKAVFYAYIAVRR</sequence>
<organism evidence="7">
    <name type="scientific">Micromonas pusilla (strain CCMP1545)</name>
    <name type="common">Picoplanktonic green alga</name>
    <dbReference type="NCBI Taxonomy" id="564608"/>
    <lineage>
        <taxon>Eukaryota</taxon>
        <taxon>Viridiplantae</taxon>
        <taxon>Chlorophyta</taxon>
        <taxon>Mamiellophyceae</taxon>
        <taxon>Mamiellales</taxon>
        <taxon>Mamiellaceae</taxon>
        <taxon>Micromonas</taxon>
    </lineage>
</organism>
<keyword evidence="2" id="KW-0489">Methyltransferase</keyword>
<dbReference type="InterPro" id="IPR051419">
    <property type="entry name" value="Lys/N-term_MeTrsfase_sf"/>
</dbReference>
<feature type="compositionally biased region" description="Acidic residues" evidence="4">
    <location>
        <begin position="30"/>
        <end position="39"/>
    </location>
</feature>
<evidence type="ECO:0000256" key="1">
    <source>
        <dbReference type="ARBA" id="ARBA00008361"/>
    </source>
</evidence>
<dbReference type="PANTHER" id="PTHR12176">
    <property type="entry name" value="SAM-DEPENDENT METHYLTRANSFERASE SUPERFAMILY PROTEIN"/>
    <property type="match status" value="1"/>
</dbReference>
<accession>C1N3S5</accession>
<dbReference type="EMBL" id="GG663746">
    <property type="protein sequence ID" value="EEH53244.1"/>
    <property type="molecule type" value="Genomic_DNA"/>
</dbReference>
<dbReference type="GeneID" id="9688106"/>
<evidence type="ECO:0000256" key="4">
    <source>
        <dbReference type="SAM" id="MobiDB-lite"/>
    </source>
</evidence>
<name>C1N3S5_MICPC</name>
<evidence type="ECO:0000313" key="6">
    <source>
        <dbReference type="EMBL" id="EEH53244.1"/>
    </source>
</evidence>
<dbReference type="GO" id="GO:0032259">
    <property type="term" value="P:methylation"/>
    <property type="evidence" value="ECO:0007669"/>
    <property type="project" value="UniProtKB-KW"/>
</dbReference>
<evidence type="ECO:0000256" key="2">
    <source>
        <dbReference type="ARBA" id="ARBA00022603"/>
    </source>
</evidence>